<evidence type="ECO:0000256" key="1">
    <source>
        <dbReference type="SAM" id="MobiDB-lite"/>
    </source>
</evidence>
<proteinExistence type="predicted"/>
<dbReference type="InterPro" id="IPR036388">
    <property type="entry name" value="WH-like_DNA-bd_sf"/>
</dbReference>
<dbReference type="InterPro" id="IPR013324">
    <property type="entry name" value="RNA_pol_sigma_r3/r4-like"/>
</dbReference>
<feature type="region of interest" description="Disordered" evidence="1">
    <location>
        <begin position="1"/>
        <end position="21"/>
    </location>
</feature>
<keyword evidence="4" id="KW-1185">Reference proteome</keyword>
<dbReference type="Pfam" id="PF04545">
    <property type="entry name" value="Sigma70_r4"/>
    <property type="match status" value="1"/>
</dbReference>
<dbReference type="GO" id="GO:0006352">
    <property type="term" value="P:DNA-templated transcription initiation"/>
    <property type="evidence" value="ECO:0007669"/>
    <property type="project" value="InterPro"/>
</dbReference>
<protein>
    <recommendedName>
        <fullName evidence="2">RNA polymerase sigma-70 region 4 domain-containing protein</fullName>
    </recommendedName>
</protein>
<feature type="domain" description="RNA polymerase sigma-70 region 4" evidence="2">
    <location>
        <begin position="34"/>
        <end position="62"/>
    </location>
</feature>
<dbReference type="Gene3D" id="1.10.10.10">
    <property type="entry name" value="Winged helix-like DNA-binding domain superfamily/Winged helix DNA-binding domain"/>
    <property type="match status" value="1"/>
</dbReference>
<gene>
    <name evidence="3" type="ORF">SGUI_1128</name>
</gene>
<organism evidence="3 4">
    <name type="scientific">Serinicoccus hydrothermalis</name>
    <dbReference type="NCBI Taxonomy" id="1758689"/>
    <lineage>
        <taxon>Bacteria</taxon>
        <taxon>Bacillati</taxon>
        <taxon>Actinomycetota</taxon>
        <taxon>Actinomycetes</taxon>
        <taxon>Micrococcales</taxon>
        <taxon>Ornithinimicrobiaceae</taxon>
        <taxon>Serinicoccus</taxon>
    </lineage>
</organism>
<dbReference type="InterPro" id="IPR007630">
    <property type="entry name" value="RNA_pol_sigma70_r4"/>
</dbReference>
<dbReference type="RefSeq" id="WP_237141524.1">
    <property type="nucleotide sequence ID" value="NZ_CP014989.1"/>
</dbReference>
<evidence type="ECO:0000259" key="2">
    <source>
        <dbReference type="Pfam" id="PF04545"/>
    </source>
</evidence>
<dbReference type="Proteomes" id="UP000092482">
    <property type="component" value="Chromosome"/>
</dbReference>
<name>A0A1B1NAU4_9MICO</name>
<dbReference type="GO" id="GO:0003700">
    <property type="term" value="F:DNA-binding transcription factor activity"/>
    <property type="evidence" value="ECO:0007669"/>
    <property type="project" value="InterPro"/>
</dbReference>
<evidence type="ECO:0000313" key="3">
    <source>
        <dbReference type="EMBL" id="ANS78524.1"/>
    </source>
</evidence>
<reference evidence="3 4" key="1">
    <citation type="submission" date="2016-03" db="EMBL/GenBank/DDBJ databases">
        <title>Shallow-sea hydrothermal system.</title>
        <authorList>
            <person name="Tang K."/>
        </authorList>
    </citation>
    <scope>NUCLEOTIDE SEQUENCE [LARGE SCALE GENOMIC DNA]</scope>
    <source>
        <strain evidence="3 4">JLT9</strain>
    </source>
</reference>
<dbReference type="EMBL" id="CP014989">
    <property type="protein sequence ID" value="ANS78524.1"/>
    <property type="molecule type" value="Genomic_DNA"/>
</dbReference>
<sequence length="79" mass="8472">MVPTPRPGWTSSGRSAPCRRSSGRWWCCATSTTLTVADTARTLGLAEGTVKSHQSRALAALRISEHLDDDHVASEGRGH</sequence>
<dbReference type="KEGG" id="serj:SGUI_1128"/>
<dbReference type="SUPFAM" id="SSF88659">
    <property type="entry name" value="Sigma3 and sigma4 domains of RNA polymerase sigma factors"/>
    <property type="match status" value="1"/>
</dbReference>
<dbReference type="AlphaFoldDB" id="A0A1B1NAU4"/>
<accession>A0A1B1NAU4</accession>
<evidence type="ECO:0000313" key="4">
    <source>
        <dbReference type="Proteomes" id="UP000092482"/>
    </source>
</evidence>